<keyword evidence="12" id="KW-1185">Reference proteome</keyword>
<evidence type="ECO:0000256" key="1">
    <source>
        <dbReference type="ARBA" id="ARBA00001936"/>
    </source>
</evidence>
<evidence type="ECO:0000259" key="10">
    <source>
        <dbReference type="Pfam" id="PF02833"/>
    </source>
</evidence>
<dbReference type="GO" id="GO:0004427">
    <property type="term" value="F:inorganic diphosphate phosphatase activity"/>
    <property type="evidence" value="ECO:0007669"/>
    <property type="project" value="UniProtKB-EC"/>
</dbReference>
<dbReference type="RefSeq" id="WP_154621161.1">
    <property type="nucleotide sequence ID" value="NZ_CBCTNG010000002.1"/>
</dbReference>
<accession>A0A6I2V1R9</accession>
<evidence type="ECO:0000256" key="2">
    <source>
        <dbReference type="ARBA" id="ARBA00012146"/>
    </source>
</evidence>
<comment type="caution">
    <text evidence="11">The sequence shown here is derived from an EMBL/GenBank/DDBJ whole genome shotgun (WGS) entry which is preliminary data.</text>
</comment>
<sequence length="365" mass="40031">MNGIHRVKTKWLAAAVAAILSVPWGAAAAQPASPEKQGGSFQYRQLYAGIDYQNKTTCVIGPEDQSMDSVAASIGYAYLKTKLGMFSEPRISSPLNRDMAFVLNYFHVPEPPILKDAAGQQIILVDHASLDQAVANMKKARIVEVLDTHKAGGLVTEGPIFYRAVPAAATSSLVCLSFQENQVDIPSSIAGLLLAGIVSDTGNMTSGTVTPLDRQAYHVLLSQSGVSDIQSFYKKLEKAAYTHADMTDEQIFQSDLKEYVVKDWAYSIGQVDCLDSSEYQAVRQRMQSYLSKLPNKDRGVLHYLIIRNRGTGEAELLYAGTMAQEIAGKAFGFTDGHRVLLKAEADRSRLVEPAIRTELERVMQY</sequence>
<evidence type="ECO:0000256" key="3">
    <source>
        <dbReference type="ARBA" id="ARBA00022723"/>
    </source>
</evidence>
<dbReference type="InterPro" id="IPR038763">
    <property type="entry name" value="DHH_sf"/>
</dbReference>
<feature type="signal peptide" evidence="8">
    <location>
        <begin position="1"/>
        <end position="28"/>
    </location>
</feature>
<protein>
    <recommendedName>
        <fullName evidence="2">inorganic diphosphatase</fullName>
        <ecNumber evidence="2">3.6.1.1</ecNumber>
    </recommendedName>
    <alternativeName>
        <fullName evidence="6">Pyrophosphate phospho-hydrolase</fullName>
    </alternativeName>
</protein>
<reference evidence="11 12" key="1">
    <citation type="submission" date="2019-08" db="EMBL/GenBank/DDBJ databases">
        <title>In-depth cultivation of the pig gut microbiome towards novel bacterial diversity and tailored functional studies.</title>
        <authorList>
            <person name="Wylensek D."/>
            <person name="Hitch T.C.A."/>
            <person name="Clavel T."/>
        </authorList>
    </citation>
    <scope>NUCLEOTIDE SEQUENCE [LARGE SCALE GENOMIC DNA]</scope>
    <source>
        <strain evidence="12">WCA-380-WT-3B3</strain>
    </source>
</reference>
<dbReference type="Proteomes" id="UP000430222">
    <property type="component" value="Unassembled WGS sequence"/>
</dbReference>
<keyword evidence="4" id="KW-0378">Hydrolase</keyword>
<evidence type="ECO:0000256" key="4">
    <source>
        <dbReference type="ARBA" id="ARBA00022801"/>
    </source>
</evidence>
<dbReference type="Pfam" id="PF01368">
    <property type="entry name" value="DHH"/>
    <property type="match status" value="1"/>
</dbReference>
<dbReference type="GO" id="GO:0046872">
    <property type="term" value="F:metal ion binding"/>
    <property type="evidence" value="ECO:0007669"/>
    <property type="project" value="UniProtKB-KW"/>
</dbReference>
<dbReference type="Gene3D" id="3.10.310.20">
    <property type="entry name" value="DHHA2 domain"/>
    <property type="match status" value="1"/>
</dbReference>
<organism evidence="11 12">
    <name type="scientific">Selenomonas montiformis</name>
    <dbReference type="NCBI Taxonomy" id="2652285"/>
    <lineage>
        <taxon>Bacteria</taxon>
        <taxon>Bacillati</taxon>
        <taxon>Bacillota</taxon>
        <taxon>Negativicutes</taxon>
        <taxon>Selenomonadales</taxon>
        <taxon>Selenomonadaceae</taxon>
        <taxon>Selenomonas</taxon>
    </lineage>
</organism>
<feature type="domain" description="DDH" evidence="9">
    <location>
        <begin position="58"/>
        <end position="197"/>
    </location>
</feature>
<dbReference type="InterPro" id="IPR001667">
    <property type="entry name" value="DDH_dom"/>
</dbReference>
<proteinExistence type="predicted"/>
<feature type="domain" description="DHHA2" evidence="10">
    <location>
        <begin position="235"/>
        <end position="342"/>
    </location>
</feature>
<gene>
    <name evidence="11" type="ORF">FYJ78_09500</name>
</gene>
<evidence type="ECO:0000256" key="8">
    <source>
        <dbReference type="SAM" id="SignalP"/>
    </source>
</evidence>
<dbReference type="InterPro" id="IPR038222">
    <property type="entry name" value="DHHA2_dom_sf"/>
</dbReference>
<dbReference type="Pfam" id="PF02833">
    <property type="entry name" value="DHHA2"/>
    <property type="match status" value="1"/>
</dbReference>
<dbReference type="EMBL" id="VUNL01000010">
    <property type="protein sequence ID" value="MSV25402.1"/>
    <property type="molecule type" value="Genomic_DNA"/>
</dbReference>
<dbReference type="EC" id="3.6.1.1" evidence="2"/>
<evidence type="ECO:0000313" key="11">
    <source>
        <dbReference type="EMBL" id="MSV25402.1"/>
    </source>
</evidence>
<dbReference type="SUPFAM" id="SSF64182">
    <property type="entry name" value="DHH phosphoesterases"/>
    <property type="match status" value="1"/>
</dbReference>
<evidence type="ECO:0000256" key="5">
    <source>
        <dbReference type="ARBA" id="ARBA00023211"/>
    </source>
</evidence>
<evidence type="ECO:0000256" key="7">
    <source>
        <dbReference type="ARBA" id="ARBA00047820"/>
    </source>
</evidence>
<evidence type="ECO:0000256" key="6">
    <source>
        <dbReference type="ARBA" id="ARBA00032535"/>
    </source>
</evidence>
<dbReference type="PANTHER" id="PTHR12112:SF22">
    <property type="entry name" value="MANGANESE-DEPENDENT INORGANIC PYROPHOSPHATASE-RELATED"/>
    <property type="match status" value="1"/>
</dbReference>
<keyword evidence="5" id="KW-0464">Manganese</keyword>
<evidence type="ECO:0000313" key="12">
    <source>
        <dbReference type="Proteomes" id="UP000430222"/>
    </source>
</evidence>
<keyword evidence="8" id="KW-0732">Signal</keyword>
<feature type="chain" id="PRO_5026135653" description="inorganic diphosphatase" evidence="8">
    <location>
        <begin position="29"/>
        <end position="365"/>
    </location>
</feature>
<comment type="cofactor">
    <cofactor evidence="1">
        <name>Mn(2+)</name>
        <dbReference type="ChEBI" id="CHEBI:29035"/>
    </cofactor>
</comment>
<dbReference type="AlphaFoldDB" id="A0A6I2V1R9"/>
<name>A0A6I2V1R9_9FIRM</name>
<dbReference type="PANTHER" id="PTHR12112">
    <property type="entry name" value="BNIP - RELATED"/>
    <property type="match status" value="1"/>
</dbReference>
<dbReference type="InterPro" id="IPR004097">
    <property type="entry name" value="DHHA2"/>
</dbReference>
<evidence type="ECO:0000259" key="9">
    <source>
        <dbReference type="Pfam" id="PF01368"/>
    </source>
</evidence>
<comment type="catalytic activity">
    <reaction evidence="7">
        <text>diphosphate + H2O = 2 phosphate + H(+)</text>
        <dbReference type="Rhea" id="RHEA:24576"/>
        <dbReference type="ChEBI" id="CHEBI:15377"/>
        <dbReference type="ChEBI" id="CHEBI:15378"/>
        <dbReference type="ChEBI" id="CHEBI:33019"/>
        <dbReference type="ChEBI" id="CHEBI:43474"/>
        <dbReference type="EC" id="3.6.1.1"/>
    </reaction>
</comment>
<dbReference type="Gene3D" id="3.90.1640.10">
    <property type="entry name" value="inorganic pyrophosphatase (n-terminal core)"/>
    <property type="match status" value="1"/>
</dbReference>
<dbReference type="GO" id="GO:0005737">
    <property type="term" value="C:cytoplasm"/>
    <property type="evidence" value="ECO:0007669"/>
    <property type="project" value="InterPro"/>
</dbReference>
<keyword evidence="3" id="KW-0479">Metal-binding</keyword>